<organism evidence="1 2">
    <name type="scientific">Trifolium medium</name>
    <dbReference type="NCBI Taxonomy" id="97028"/>
    <lineage>
        <taxon>Eukaryota</taxon>
        <taxon>Viridiplantae</taxon>
        <taxon>Streptophyta</taxon>
        <taxon>Embryophyta</taxon>
        <taxon>Tracheophyta</taxon>
        <taxon>Spermatophyta</taxon>
        <taxon>Magnoliopsida</taxon>
        <taxon>eudicotyledons</taxon>
        <taxon>Gunneridae</taxon>
        <taxon>Pentapetalae</taxon>
        <taxon>rosids</taxon>
        <taxon>fabids</taxon>
        <taxon>Fabales</taxon>
        <taxon>Fabaceae</taxon>
        <taxon>Papilionoideae</taxon>
        <taxon>50 kb inversion clade</taxon>
        <taxon>NPAAA clade</taxon>
        <taxon>Hologalegina</taxon>
        <taxon>IRL clade</taxon>
        <taxon>Trifolieae</taxon>
        <taxon>Trifolium</taxon>
    </lineage>
</organism>
<dbReference type="AlphaFoldDB" id="A0A392N8R8"/>
<protein>
    <submittedName>
        <fullName evidence="1">Uncharacterized protein</fullName>
    </submittedName>
</protein>
<accession>A0A392N8R8</accession>
<sequence>DNAHTKGGDKLTALKDSEDIHYRRLVGDFTGNTPLASTERQLFWYSQKVSHCLGFKTKSSLYTTLTLFISMRRLLQKTKPWQAHTMPKVNNTLKCDVAYLKVEPYTLFDDTVEGAKMLQGHHGTCLKQVAEEYWLAY</sequence>
<keyword evidence="2" id="KW-1185">Reference proteome</keyword>
<evidence type="ECO:0000313" key="1">
    <source>
        <dbReference type="EMBL" id="MCH95579.1"/>
    </source>
</evidence>
<dbReference type="EMBL" id="LXQA010030168">
    <property type="protein sequence ID" value="MCH95579.1"/>
    <property type="molecule type" value="Genomic_DNA"/>
</dbReference>
<name>A0A392N8R8_9FABA</name>
<comment type="caution">
    <text evidence="1">The sequence shown here is derived from an EMBL/GenBank/DDBJ whole genome shotgun (WGS) entry which is preliminary data.</text>
</comment>
<gene>
    <name evidence="1" type="ORF">A2U01_0016559</name>
</gene>
<reference evidence="1 2" key="1">
    <citation type="journal article" date="2018" name="Front. Plant Sci.">
        <title>Red Clover (Trifolium pratense) and Zigzag Clover (T. medium) - A Picture of Genomic Similarities and Differences.</title>
        <authorList>
            <person name="Dluhosova J."/>
            <person name="Istvanek J."/>
            <person name="Nedelnik J."/>
            <person name="Repkova J."/>
        </authorList>
    </citation>
    <scope>NUCLEOTIDE SEQUENCE [LARGE SCALE GENOMIC DNA]</scope>
    <source>
        <strain evidence="2">cv. 10/8</strain>
        <tissue evidence="1">Leaf</tissue>
    </source>
</reference>
<dbReference type="Proteomes" id="UP000265520">
    <property type="component" value="Unassembled WGS sequence"/>
</dbReference>
<evidence type="ECO:0000313" key="2">
    <source>
        <dbReference type="Proteomes" id="UP000265520"/>
    </source>
</evidence>
<feature type="non-terminal residue" evidence="1">
    <location>
        <position position="1"/>
    </location>
</feature>
<proteinExistence type="predicted"/>